<keyword evidence="6 8" id="KW-0648">Protein biosynthesis</keyword>
<accession>A0A075NRQ9</accession>
<evidence type="ECO:0000256" key="5">
    <source>
        <dbReference type="ARBA" id="ARBA00022679"/>
    </source>
</evidence>
<reference evidence="11 12" key="1">
    <citation type="submission" date="2014-06" db="EMBL/GenBank/DDBJ databases">
        <title>Genomes of Alteromonas australica, a world apart.</title>
        <authorList>
            <person name="Gonzaga A."/>
            <person name="Lopez-Perez M."/>
            <person name="Rodriguez-Valera F."/>
        </authorList>
    </citation>
    <scope>NUCLEOTIDE SEQUENCE [LARGE SCALE GENOMIC DNA]</scope>
    <source>
        <strain evidence="11 12">H 17</strain>
    </source>
</reference>
<dbReference type="CDD" id="cd08704">
    <property type="entry name" value="Met_tRNA_FMT_C"/>
    <property type="match status" value="1"/>
</dbReference>
<dbReference type="FunFam" id="3.40.50.12230:FF:000001">
    <property type="entry name" value="Methionyl-tRNA formyltransferase"/>
    <property type="match status" value="1"/>
</dbReference>
<dbReference type="Gene3D" id="3.10.25.10">
    <property type="entry name" value="Formyl transferase, C-terminal domain"/>
    <property type="match status" value="1"/>
</dbReference>
<dbReference type="InterPro" id="IPR005793">
    <property type="entry name" value="Formyl_trans_C"/>
</dbReference>
<dbReference type="PANTHER" id="PTHR11138:SF5">
    <property type="entry name" value="METHIONYL-TRNA FORMYLTRANSFERASE, MITOCHONDRIAL"/>
    <property type="match status" value="1"/>
</dbReference>
<comment type="similarity">
    <text evidence="2 8">Belongs to the Fmt family.</text>
</comment>
<evidence type="ECO:0000259" key="10">
    <source>
        <dbReference type="Pfam" id="PF02911"/>
    </source>
</evidence>
<dbReference type="Pfam" id="PF00551">
    <property type="entry name" value="Formyl_trans_N"/>
    <property type="match status" value="1"/>
</dbReference>
<dbReference type="InterPro" id="IPR044135">
    <property type="entry name" value="Met-tRNA-FMT_C"/>
</dbReference>
<dbReference type="EC" id="2.1.2.9" evidence="3 8"/>
<dbReference type="InterPro" id="IPR005794">
    <property type="entry name" value="Fmt"/>
</dbReference>
<dbReference type="EMBL" id="CP008849">
    <property type="protein sequence ID" value="AIF97219.1"/>
    <property type="molecule type" value="Genomic_DNA"/>
</dbReference>
<evidence type="ECO:0000256" key="4">
    <source>
        <dbReference type="ARBA" id="ARBA00016014"/>
    </source>
</evidence>
<keyword evidence="5 8" id="KW-0808">Transferase</keyword>
<evidence type="ECO:0000256" key="2">
    <source>
        <dbReference type="ARBA" id="ARBA00010699"/>
    </source>
</evidence>
<dbReference type="InterPro" id="IPR041711">
    <property type="entry name" value="Met-tRNA-FMT_N"/>
</dbReference>
<dbReference type="InterPro" id="IPR001555">
    <property type="entry name" value="GART_AS"/>
</dbReference>
<dbReference type="HAMAP" id="MF_00182">
    <property type="entry name" value="Formyl_trans"/>
    <property type="match status" value="1"/>
</dbReference>
<evidence type="ECO:0000256" key="1">
    <source>
        <dbReference type="ARBA" id="ARBA00002606"/>
    </source>
</evidence>
<dbReference type="InterPro" id="IPR036477">
    <property type="entry name" value="Formyl_transf_N_sf"/>
</dbReference>
<comment type="catalytic activity">
    <reaction evidence="7 8">
        <text>L-methionyl-tRNA(fMet) + (6R)-10-formyltetrahydrofolate = N-formyl-L-methionyl-tRNA(fMet) + (6S)-5,6,7,8-tetrahydrofolate + H(+)</text>
        <dbReference type="Rhea" id="RHEA:24380"/>
        <dbReference type="Rhea" id="RHEA-COMP:9952"/>
        <dbReference type="Rhea" id="RHEA-COMP:9953"/>
        <dbReference type="ChEBI" id="CHEBI:15378"/>
        <dbReference type="ChEBI" id="CHEBI:57453"/>
        <dbReference type="ChEBI" id="CHEBI:78530"/>
        <dbReference type="ChEBI" id="CHEBI:78844"/>
        <dbReference type="ChEBI" id="CHEBI:195366"/>
        <dbReference type="EC" id="2.1.2.9"/>
    </reaction>
</comment>
<proteinExistence type="inferred from homology"/>
<dbReference type="GeneID" id="78253349"/>
<sequence length="318" mass="34129">MTTPLRIVFAGTPDFAAKHLAALLNSDHQVVAAYTQPDRPAGRGKKLTPSPVKAMALSHEIPVYQPASLKSSDAQAELQALNADIMVVVAYGLILPVAVLEAPKLGCLNVHGSILPKWRGAAPIQRAVWAGDDETGVTIMQMDEGLDTGDMLHIARIPIANTDTSASLYDKLADLGPTALLHTLDNLASLTPSPQNDADATYAKKLSKEEAFINWRDDAQQIERNIRAFNPWPVAWTTIADQNIKIWAADVVHDLPTGHAPGTIIQADKHGIVVATGRGGLRIHSLQIPGKKALPAVDVVNARKAWFEPGTSLNTLDD</sequence>
<dbReference type="NCBIfam" id="TIGR00460">
    <property type="entry name" value="fmt"/>
    <property type="match status" value="1"/>
</dbReference>
<dbReference type="InterPro" id="IPR002376">
    <property type="entry name" value="Formyl_transf_N"/>
</dbReference>
<dbReference type="OrthoDB" id="9802815at2"/>
<dbReference type="RefSeq" id="WP_044055417.1">
    <property type="nucleotide sequence ID" value="NZ_CAXGHX010000008.1"/>
</dbReference>
<evidence type="ECO:0000256" key="6">
    <source>
        <dbReference type="ARBA" id="ARBA00022917"/>
    </source>
</evidence>
<name>A0A075NRQ9_9ALTE</name>
<dbReference type="InterPro" id="IPR011034">
    <property type="entry name" value="Formyl_transferase-like_C_sf"/>
</dbReference>
<dbReference type="KEGG" id="aal:EP13_00095"/>
<evidence type="ECO:0000256" key="7">
    <source>
        <dbReference type="ARBA" id="ARBA00048558"/>
    </source>
</evidence>
<evidence type="ECO:0000256" key="3">
    <source>
        <dbReference type="ARBA" id="ARBA00012261"/>
    </source>
</evidence>
<feature type="domain" description="Formyl transferase C-terminal" evidence="10">
    <location>
        <begin position="205"/>
        <end position="302"/>
    </location>
</feature>
<evidence type="ECO:0000313" key="12">
    <source>
        <dbReference type="Proteomes" id="UP000056090"/>
    </source>
</evidence>
<gene>
    <name evidence="8 11" type="primary">fmt</name>
    <name evidence="11" type="ORF">EP13_00095</name>
</gene>
<dbReference type="SUPFAM" id="SSF53328">
    <property type="entry name" value="Formyltransferase"/>
    <property type="match status" value="1"/>
</dbReference>
<dbReference type="Proteomes" id="UP000056090">
    <property type="component" value="Chromosome"/>
</dbReference>
<dbReference type="CDD" id="cd08646">
    <property type="entry name" value="FMT_core_Met-tRNA-FMT_N"/>
    <property type="match status" value="1"/>
</dbReference>
<keyword evidence="12" id="KW-1185">Reference proteome</keyword>
<organism evidence="11 12">
    <name type="scientific">Alteromonas australica</name>
    <dbReference type="NCBI Taxonomy" id="589873"/>
    <lineage>
        <taxon>Bacteria</taxon>
        <taxon>Pseudomonadati</taxon>
        <taxon>Pseudomonadota</taxon>
        <taxon>Gammaproteobacteria</taxon>
        <taxon>Alteromonadales</taxon>
        <taxon>Alteromonadaceae</taxon>
        <taxon>Alteromonas/Salinimonas group</taxon>
        <taxon>Alteromonas</taxon>
    </lineage>
</organism>
<dbReference type="Gene3D" id="3.40.50.170">
    <property type="entry name" value="Formyl transferase, N-terminal domain"/>
    <property type="match status" value="1"/>
</dbReference>
<evidence type="ECO:0000256" key="8">
    <source>
        <dbReference type="HAMAP-Rule" id="MF_00182"/>
    </source>
</evidence>
<dbReference type="PATRIC" id="fig|589873.4.peg.23"/>
<evidence type="ECO:0000259" key="9">
    <source>
        <dbReference type="Pfam" id="PF00551"/>
    </source>
</evidence>
<dbReference type="PANTHER" id="PTHR11138">
    <property type="entry name" value="METHIONYL-TRNA FORMYLTRANSFERASE"/>
    <property type="match status" value="1"/>
</dbReference>
<feature type="domain" description="Formyl transferase N-terminal" evidence="9">
    <location>
        <begin position="6"/>
        <end position="183"/>
    </location>
</feature>
<dbReference type="FunFam" id="3.40.50.170:FF:000003">
    <property type="entry name" value="Methionyl-tRNA formyltransferase"/>
    <property type="match status" value="1"/>
</dbReference>
<evidence type="ECO:0000313" key="11">
    <source>
        <dbReference type="EMBL" id="AIF97219.1"/>
    </source>
</evidence>
<dbReference type="InterPro" id="IPR037022">
    <property type="entry name" value="Formyl_trans_C_sf"/>
</dbReference>
<dbReference type="eggNOG" id="COG0223">
    <property type="taxonomic scope" value="Bacteria"/>
</dbReference>
<dbReference type="GO" id="GO:0004479">
    <property type="term" value="F:methionyl-tRNA formyltransferase activity"/>
    <property type="evidence" value="ECO:0007669"/>
    <property type="project" value="UniProtKB-UniRule"/>
</dbReference>
<feature type="binding site" evidence="8">
    <location>
        <begin position="113"/>
        <end position="116"/>
    </location>
    <ligand>
        <name>(6S)-5,6,7,8-tetrahydrofolate</name>
        <dbReference type="ChEBI" id="CHEBI:57453"/>
    </ligand>
</feature>
<dbReference type="PROSITE" id="PS00373">
    <property type="entry name" value="GART"/>
    <property type="match status" value="1"/>
</dbReference>
<dbReference type="SUPFAM" id="SSF50486">
    <property type="entry name" value="FMT C-terminal domain-like"/>
    <property type="match status" value="1"/>
</dbReference>
<protein>
    <recommendedName>
        <fullName evidence="4 8">Methionyl-tRNA formyltransferase</fullName>
        <ecNumber evidence="3 8">2.1.2.9</ecNumber>
    </recommendedName>
</protein>
<comment type="function">
    <text evidence="1 8">Attaches a formyl group to the free amino group of methionyl-tRNA(fMet). The formyl group appears to play a dual role in the initiator identity of N-formylmethionyl-tRNA by promoting its recognition by IF2 and preventing the misappropriation of this tRNA by the elongation apparatus.</text>
</comment>
<dbReference type="KEGG" id="aaus:EP12_00095"/>
<dbReference type="AlphaFoldDB" id="A0A075NRQ9"/>
<dbReference type="Pfam" id="PF02911">
    <property type="entry name" value="Formyl_trans_C"/>
    <property type="match status" value="1"/>
</dbReference>
<dbReference type="GO" id="GO:0005829">
    <property type="term" value="C:cytosol"/>
    <property type="evidence" value="ECO:0007669"/>
    <property type="project" value="TreeGrafter"/>
</dbReference>